<accession>A0A1F5VK63</accession>
<proteinExistence type="predicted"/>
<feature type="domain" description="DUF4126" evidence="2">
    <location>
        <begin position="7"/>
        <end position="177"/>
    </location>
</feature>
<comment type="caution">
    <text evidence="3">The sequence shown here is derived from an EMBL/GenBank/DDBJ whole genome shotgun (WGS) entry which is preliminary data.</text>
</comment>
<feature type="transmembrane region" description="Helical" evidence="1">
    <location>
        <begin position="101"/>
        <end position="124"/>
    </location>
</feature>
<protein>
    <recommendedName>
        <fullName evidence="2">DUF4126 domain-containing protein</fullName>
    </recommendedName>
</protein>
<feature type="transmembrane region" description="Helical" evidence="1">
    <location>
        <begin position="136"/>
        <end position="155"/>
    </location>
</feature>
<evidence type="ECO:0000313" key="4">
    <source>
        <dbReference type="Proteomes" id="UP000178943"/>
    </source>
</evidence>
<organism evidence="3 4">
    <name type="scientific">Candidatus Fischerbacteria bacterium RBG_13_37_8</name>
    <dbReference type="NCBI Taxonomy" id="1817863"/>
    <lineage>
        <taxon>Bacteria</taxon>
        <taxon>Candidatus Fischeribacteriota</taxon>
    </lineage>
</organism>
<feature type="transmembrane region" description="Helical" evidence="1">
    <location>
        <begin position="7"/>
        <end position="33"/>
    </location>
</feature>
<keyword evidence="1" id="KW-0472">Membrane</keyword>
<feature type="transmembrane region" description="Helical" evidence="1">
    <location>
        <begin position="161"/>
        <end position="179"/>
    </location>
</feature>
<keyword evidence="1" id="KW-0812">Transmembrane</keyword>
<dbReference type="AlphaFoldDB" id="A0A1F5VK63"/>
<dbReference type="Proteomes" id="UP000178943">
    <property type="component" value="Unassembled WGS sequence"/>
</dbReference>
<dbReference type="Pfam" id="PF13548">
    <property type="entry name" value="DUF4126"/>
    <property type="match status" value="1"/>
</dbReference>
<evidence type="ECO:0000256" key="1">
    <source>
        <dbReference type="SAM" id="Phobius"/>
    </source>
</evidence>
<feature type="transmembrane region" description="Helical" evidence="1">
    <location>
        <begin position="75"/>
        <end position="95"/>
    </location>
</feature>
<keyword evidence="1" id="KW-1133">Transmembrane helix</keyword>
<evidence type="ECO:0000313" key="3">
    <source>
        <dbReference type="EMBL" id="OGF63857.1"/>
    </source>
</evidence>
<dbReference type="EMBL" id="MFGW01000145">
    <property type="protein sequence ID" value="OGF63857.1"/>
    <property type="molecule type" value="Genomic_DNA"/>
</dbReference>
<name>A0A1F5VK63_9BACT</name>
<evidence type="ECO:0000259" key="2">
    <source>
        <dbReference type="Pfam" id="PF13548"/>
    </source>
</evidence>
<reference evidence="3 4" key="1">
    <citation type="journal article" date="2016" name="Nat. Commun.">
        <title>Thousands of microbial genomes shed light on interconnected biogeochemical processes in an aquifer system.</title>
        <authorList>
            <person name="Anantharaman K."/>
            <person name="Brown C.T."/>
            <person name="Hug L.A."/>
            <person name="Sharon I."/>
            <person name="Castelle C.J."/>
            <person name="Probst A.J."/>
            <person name="Thomas B.C."/>
            <person name="Singh A."/>
            <person name="Wilkins M.J."/>
            <person name="Karaoz U."/>
            <person name="Brodie E.L."/>
            <person name="Williams K.H."/>
            <person name="Hubbard S.S."/>
            <person name="Banfield J.F."/>
        </authorList>
    </citation>
    <scope>NUCLEOTIDE SEQUENCE [LARGE SCALE GENOMIC DNA]</scope>
</reference>
<sequence length="189" mass="19597">MDYITGVLIGIALSAACGFRIFVPFLVVSIASFTGHFTLSSGFEWIGTYPALIAFSIATLLEIAAYYIPWIDNALDTIASPVAVLAGVVIMASALTDMNPLLKWTLSVVGGGGAAAAVQGFTSITRAASTAVSGGLTNFIIATTEAIASVILSILTIVVPIFAGIVVIIVLCFAVIKLIKWSRKQKGLG</sequence>
<gene>
    <name evidence="3" type="ORF">A2Y62_18905</name>
</gene>
<dbReference type="STRING" id="1817863.A2Y62_18905"/>
<feature type="transmembrane region" description="Helical" evidence="1">
    <location>
        <begin position="45"/>
        <end position="68"/>
    </location>
</feature>
<dbReference type="InterPro" id="IPR025196">
    <property type="entry name" value="DUF4126"/>
</dbReference>